<dbReference type="InterPro" id="IPR011004">
    <property type="entry name" value="Trimer_LpxA-like_sf"/>
</dbReference>
<dbReference type="SUPFAM" id="SSF51161">
    <property type="entry name" value="Trimeric LpxA-like enzymes"/>
    <property type="match status" value="1"/>
</dbReference>
<dbReference type="Proteomes" id="UP000019364">
    <property type="component" value="Unassembled WGS sequence"/>
</dbReference>
<sequence length="89" mass="10120">MLIKYYEQMPRIHSSVYMAEGAKIIGDVQVGEESSIWFNAVLRGDMAPILIGNRCNIQDGPLVTLIRISRSFSLMKYRLDTLLLSTDVR</sequence>
<dbReference type="AlphaFoldDB" id="W7YNA4"/>
<proteinExistence type="predicted"/>
<dbReference type="eggNOG" id="COG0663">
    <property type="taxonomic scope" value="Bacteria"/>
</dbReference>
<dbReference type="InterPro" id="IPR050484">
    <property type="entry name" value="Transf_Hexapept/Carb_Anhydrase"/>
</dbReference>
<protein>
    <submittedName>
        <fullName evidence="1">Carbonic anhydrase</fullName>
    </submittedName>
</protein>
<gene>
    <name evidence="1" type="ORF">JCM16418_3196</name>
</gene>
<dbReference type="STRING" id="1236976.JCM16418_3196"/>
<evidence type="ECO:0000313" key="1">
    <source>
        <dbReference type="EMBL" id="GAF09078.1"/>
    </source>
</evidence>
<evidence type="ECO:0000313" key="2">
    <source>
        <dbReference type="Proteomes" id="UP000019364"/>
    </source>
</evidence>
<dbReference type="PANTHER" id="PTHR13061">
    <property type="entry name" value="DYNACTIN SUBUNIT P25"/>
    <property type="match status" value="1"/>
</dbReference>
<comment type="caution">
    <text evidence="1">The sequence shown here is derived from an EMBL/GenBank/DDBJ whole genome shotgun (WGS) entry which is preliminary data.</text>
</comment>
<accession>W7YNA4</accession>
<dbReference type="EMBL" id="BAVZ01000009">
    <property type="protein sequence ID" value="GAF09078.1"/>
    <property type="molecule type" value="Genomic_DNA"/>
</dbReference>
<reference evidence="1 2" key="1">
    <citation type="journal article" date="2014" name="Genome Announc.">
        <title>Draft Genome Sequence of Paenibacillus pini JCM 16418T, Isolated from the Rhizosphere of Pine Tree.</title>
        <authorList>
            <person name="Yuki M."/>
            <person name="Oshima K."/>
            <person name="Suda W."/>
            <person name="Oshida Y."/>
            <person name="Kitamura K."/>
            <person name="Iida Y."/>
            <person name="Hattori M."/>
            <person name="Ohkuma M."/>
        </authorList>
    </citation>
    <scope>NUCLEOTIDE SEQUENCE [LARGE SCALE GENOMIC DNA]</scope>
    <source>
        <strain evidence="1 2">JCM 16418</strain>
    </source>
</reference>
<dbReference type="PANTHER" id="PTHR13061:SF29">
    <property type="entry name" value="GAMMA CARBONIC ANHYDRASE-LIKE 1, MITOCHONDRIAL-RELATED"/>
    <property type="match status" value="1"/>
</dbReference>
<keyword evidence="2" id="KW-1185">Reference proteome</keyword>
<dbReference type="Gene3D" id="2.160.10.10">
    <property type="entry name" value="Hexapeptide repeat proteins"/>
    <property type="match status" value="1"/>
</dbReference>
<organism evidence="1 2">
    <name type="scientific">Paenibacillus pini JCM 16418</name>
    <dbReference type="NCBI Taxonomy" id="1236976"/>
    <lineage>
        <taxon>Bacteria</taxon>
        <taxon>Bacillati</taxon>
        <taxon>Bacillota</taxon>
        <taxon>Bacilli</taxon>
        <taxon>Bacillales</taxon>
        <taxon>Paenibacillaceae</taxon>
        <taxon>Paenibacillus</taxon>
    </lineage>
</organism>
<name>W7YNA4_9BACL</name>